<evidence type="ECO:0000256" key="5">
    <source>
        <dbReference type="ARBA" id="ARBA00039879"/>
    </source>
</evidence>
<evidence type="ECO:0000256" key="2">
    <source>
        <dbReference type="ARBA" id="ARBA00022849"/>
    </source>
</evidence>
<dbReference type="Gene3D" id="3.40.30.10">
    <property type="entry name" value="Glutaredoxin"/>
    <property type="match status" value="1"/>
</dbReference>
<dbReference type="Pfam" id="PF03960">
    <property type="entry name" value="ArsC"/>
    <property type="match status" value="1"/>
</dbReference>
<dbReference type="EMBL" id="CP067140">
    <property type="protein sequence ID" value="WCR04609.1"/>
    <property type="molecule type" value="Genomic_DNA"/>
</dbReference>
<dbReference type="AlphaFoldDB" id="A0AA45W4U8"/>
<dbReference type="InterPro" id="IPR036249">
    <property type="entry name" value="Thioredoxin-like_sf"/>
</dbReference>
<evidence type="ECO:0000256" key="3">
    <source>
        <dbReference type="ARBA" id="ARBA00023002"/>
    </source>
</evidence>
<comment type="catalytic activity">
    <reaction evidence="7">
        <text>[glutaredoxin]-dithiol + arsenate + glutathione + H(+) = glutathionyl-S-S-[glutaredoxin] + arsenite + H2O</text>
        <dbReference type="Rhea" id="RHEA:22016"/>
        <dbReference type="Rhea" id="RHEA-COMP:10729"/>
        <dbReference type="Rhea" id="RHEA-COMP:17668"/>
        <dbReference type="ChEBI" id="CHEBI:15377"/>
        <dbReference type="ChEBI" id="CHEBI:15378"/>
        <dbReference type="ChEBI" id="CHEBI:29242"/>
        <dbReference type="ChEBI" id="CHEBI:29950"/>
        <dbReference type="ChEBI" id="CHEBI:48597"/>
        <dbReference type="ChEBI" id="CHEBI:57925"/>
        <dbReference type="ChEBI" id="CHEBI:146199"/>
        <dbReference type="EC" id="1.20.4.1"/>
    </reaction>
</comment>
<evidence type="ECO:0000256" key="6">
    <source>
        <dbReference type="PROSITE-ProRule" id="PRU01282"/>
    </source>
</evidence>
<dbReference type="GO" id="GO:0046685">
    <property type="term" value="P:response to arsenic-containing substance"/>
    <property type="evidence" value="ECO:0007669"/>
    <property type="project" value="UniProtKB-KW"/>
</dbReference>
<evidence type="ECO:0000313" key="9">
    <source>
        <dbReference type="EMBL" id="WCR04609.1"/>
    </source>
</evidence>
<dbReference type="PANTHER" id="PTHR30041:SF5">
    <property type="entry name" value="ARSENATE REDUCTASE-RELATED"/>
    <property type="match status" value="1"/>
</dbReference>
<evidence type="ECO:0000256" key="7">
    <source>
        <dbReference type="RuleBase" id="RU362029"/>
    </source>
</evidence>
<reference evidence="9 11" key="2">
    <citation type="submission" date="2021-01" db="EMBL/GenBank/DDBJ databases">
        <title>Biogeographic distribution of Paracoccus.</title>
        <authorList>
            <person name="Hollensteiner J."/>
            <person name="Leineberger J."/>
            <person name="Brinkhoff T."/>
            <person name="Daniel R."/>
        </authorList>
    </citation>
    <scope>NUCLEOTIDE SEQUENCE [LARGE SCALE GENOMIC DNA]</scope>
    <source>
        <strain evidence="9 11">DSM 18447</strain>
    </source>
</reference>
<evidence type="ECO:0000256" key="1">
    <source>
        <dbReference type="ARBA" id="ARBA00007198"/>
    </source>
</evidence>
<evidence type="ECO:0000313" key="8">
    <source>
        <dbReference type="EMBL" id="SIS87438.1"/>
    </source>
</evidence>
<dbReference type="RefSeq" id="WP_076526053.1">
    <property type="nucleotide sequence ID" value="NZ_CP067140.1"/>
</dbReference>
<dbReference type="InterPro" id="IPR006659">
    <property type="entry name" value="Arsenate_reductase"/>
</dbReference>
<evidence type="ECO:0000313" key="11">
    <source>
        <dbReference type="Proteomes" id="UP001215549"/>
    </source>
</evidence>
<keyword evidence="11" id="KW-1185">Reference proteome</keyword>
<proteinExistence type="inferred from homology"/>
<organism evidence="8 10">
    <name type="scientific">Paracoccus saliphilus</name>
    <dbReference type="NCBI Taxonomy" id="405559"/>
    <lineage>
        <taxon>Bacteria</taxon>
        <taxon>Pseudomonadati</taxon>
        <taxon>Pseudomonadota</taxon>
        <taxon>Alphaproteobacteria</taxon>
        <taxon>Rhodobacterales</taxon>
        <taxon>Paracoccaceae</taxon>
        <taxon>Paracoccus</taxon>
    </lineage>
</organism>
<dbReference type="PROSITE" id="PS51353">
    <property type="entry name" value="ARSC"/>
    <property type="match status" value="1"/>
</dbReference>
<keyword evidence="2" id="KW-0059">Arsenical resistance</keyword>
<evidence type="ECO:0000256" key="4">
    <source>
        <dbReference type="ARBA" id="ARBA00038969"/>
    </source>
</evidence>
<keyword evidence="3 7" id="KW-0560">Oxidoreductase</keyword>
<reference evidence="8 10" key="1">
    <citation type="submission" date="2017-01" db="EMBL/GenBank/DDBJ databases">
        <authorList>
            <person name="Varghese N."/>
            <person name="Submissions S."/>
        </authorList>
    </citation>
    <scope>NUCLEOTIDE SEQUENCE [LARGE SCALE GENOMIC DNA]</scope>
    <source>
        <strain evidence="8 10">DSM 18447</strain>
    </source>
</reference>
<dbReference type="InterPro" id="IPR006660">
    <property type="entry name" value="Arsenate_reductase-like"/>
</dbReference>
<gene>
    <name evidence="9" type="primary">arsC</name>
    <name evidence="9" type="ORF">JHX88_07805</name>
    <name evidence="8" type="ORF">SAMN05421772_10771</name>
</gene>
<dbReference type="EMBL" id="FTOU01000007">
    <property type="protein sequence ID" value="SIS87438.1"/>
    <property type="molecule type" value="Genomic_DNA"/>
</dbReference>
<dbReference type="SUPFAM" id="SSF52833">
    <property type="entry name" value="Thioredoxin-like"/>
    <property type="match status" value="1"/>
</dbReference>
<dbReference type="Proteomes" id="UP000186216">
    <property type="component" value="Unassembled WGS sequence"/>
</dbReference>
<dbReference type="PANTHER" id="PTHR30041">
    <property type="entry name" value="ARSENATE REDUCTASE"/>
    <property type="match status" value="1"/>
</dbReference>
<dbReference type="GO" id="GO:0008794">
    <property type="term" value="F:arsenate reductase (glutaredoxin) activity"/>
    <property type="evidence" value="ECO:0007669"/>
    <property type="project" value="UniProtKB-UniRule"/>
</dbReference>
<accession>A0AA45W4U8</accession>
<protein>
    <recommendedName>
        <fullName evidence="5 7">Arsenate reductase</fullName>
        <ecNumber evidence="4 7">1.20.4.1</ecNumber>
    </recommendedName>
</protein>
<dbReference type="Proteomes" id="UP001215549">
    <property type="component" value="Chromosome"/>
</dbReference>
<sequence length="117" mass="13327">MPDGYVIWHNPKCSTSRFVLDALREAGIEPAVRNYLKEPPAREELREALAAMKIGARQLLRSKNKYYHDLELNNPELTEDDLVAAMAEYPELIERPVLFGPKGAGLCRPKETVFEMI</sequence>
<evidence type="ECO:0000313" key="10">
    <source>
        <dbReference type="Proteomes" id="UP000186216"/>
    </source>
</evidence>
<dbReference type="NCBIfam" id="TIGR00014">
    <property type="entry name" value="arsC"/>
    <property type="match status" value="1"/>
</dbReference>
<dbReference type="CDD" id="cd03034">
    <property type="entry name" value="ArsC_ArsC"/>
    <property type="match status" value="1"/>
</dbReference>
<dbReference type="EC" id="1.20.4.1" evidence="4 7"/>
<name>A0AA45W4U8_9RHOB</name>
<comment type="similarity">
    <text evidence="1 6 7">Belongs to the ArsC family.</text>
</comment>